<reference evidence="2 3" key="1">
    <citation type="submission" date="2020-03" db="EMBL/GenBank/DDBJ databases">
        <title>Genomic Encyclopedia of Type Strains, Phase IV (KMG-IV): sequencing the most valuable type-strain genomes for metagenomic binning, comparative biology and taxonomic classification.</title>
        <authorList>
            <person name="Goeker M."/>
        </authorList>
    </citation>
    <scope>NUCLEOTIDE SEQUENCE [LARGE SCALE GENOMIC DNA]</scope>
    <source>
        <strain evidence="2 3">DSM 16846</strain>
    </source>
</reference>
<dbReference type="GO" id="GO:0003677">
    <property type="term" value="F:DNA binding"/>
    <property type="evidence" value="ECO:0007669"/>
    <property type="project" value="InterPro"/>
</dbReference>
<dbReference type="CDD" id="cd00093">
    <property type="entry name" value="HTH_XRE"/>
    <property type="match status" value="1"/>
</dbReference>
<name>A0A7X6BGG0_9SPHN</name>
<dbReference type="Pfam" id="PF13560">
    <property type="entry name" value="HTH_31"/>
    <property type="match status" value="1"/>
</dbReference>
<accession>A0A7X6BGG0</accession>
<sequence>MTAHDSALGTSLREWRQRRRLSQLDLAAEAEISSRHLSFIETGRTAPSRAMVLRIADTLDLPLRERNALLLAAGFAPDHGERSLDDPALDAARAAVERIIDCHMPFPALAVDRCWNLLHANPAVLRLLDGAADHLLGAGLNVLRLSLHPEGLAPRIVNLAQWKAHLLHRLGQQLRASADPRLDLLLQELRSYPAPASERPPSASDFVSPLVLETPAGRLSLLSTTTIFGTANDVTLSEITIESFFPVNEASAAILRSLGSGAQPG</sequence>
<dbReference type="SMART" id="SM00530">
    <property type="entry name" value="HTH_XRE"/>
    <property type="match status" value="1"/>
</dbReference>
<evidence type="ECO:0000313" key="2">
    <source>
        <dbReference type="EMBL" id="NJC05420.1"/>
    </source>
</evidence>
<dbReference type="Gene3D" id="3.30.450.180">
    <property type="match status" value="1"/>
</dbReference>
<dbReference type="InterPro" id="IPR010982">
    <property type="entry name" value="Lambda_DNA-bd_dom_sf"/>
</dbReference>
<dbReference type="SUPFAM" id="SSF47413">
    <property type="entry name" value="lambda repressor-like DNA-binding domains"/>
    <property type="match status" value="1"/>
</dbReference>
<comment type="caution">
    <text evidence="2">The sequence shown here is derived from an EMBL/GenBank/DDBJ whole genome shotgun (WGS) entry which is preliminary data.</text>
</comment>
<protein>
    <submittedName>
        <fullName evidence="2">Transcriptional regulator with XRE-family HTH domain</fullName>
    </submittedName>
</protein>
<dbReference type="PANTHER" id="PTHR35010">
    <property type="entry name" value="BLL4672 PROTEIN-RELATED"/>
    <property type="match status" value="1"/>
</dbReference>
<keyword evidence="3" id="KW-1185">Reference proteome</keyword>
<organism evidence="2 3">
    <name type="scientific">Sphingomonas kaistensis</name>
    <dbReference type="NCBI Taxonomy" id="298708"/>
    <lineage>
        <taxon>Bacteria</taxon>
        <taxon>Pseudomonadati</taxon>
        <taxon>Pseudomonadota</taxon>
        <taxon>Alphaproteobacteria</taxon>
        <taxon>Sphingomonadales</taxon>
        <taxon>Sphingomonadaceae</taxon>
        <taxon>Sphingomonas</taxon>
    </lineage>
</organism>
<dbReference type="Pfam" id="PF17765">
    <property type="entry name" value="MLTR_LBD"/>
    <property type="match status" value="1"/>
</dbReference>
<gene>
    <name evidence="2" type="ORF">GGQ97_001213</name>
</gene>
<dbReference type="InterPro" id="IPR041413">
    <property type="entry name" value="MLTR_LBD"/>
</dbReference>
<dbReference type="InterPro" id="IPR001387">
    <property type="entry name" value="Cro/C1-type_HTH"/>
</dbReference>
<proteinExistence type="predicted"/>
<dbReference type="Proteomes" id="UP000558192">
    <property type="component" value="Unassembled WGS sequence"/>
</dbReference>
<dbReference type="Gene3D" id="1.10.260.40">
    <property type="entry name" value="lambda repressor-like DNA-binding domains"/>
    <property type="match status" value="1"/>
</dbReference>
<dbReference type="PANTHER" id="PTHR35010:SF4">
    <property type="entry name" value="BLL5781 PROTEIN"/>
    <property type="match status" value="1"/>
</dbReference>
<evidence type="ECO:0000259" key="1">
    <source>
        <dbReference type="PROSITE" id="PS50943"/>
    </source>
</evidence>
<dbReference type="AlphaFoldDB" id="A0A7X6BGG0"/>
<dbReference type="PROSITE" id="PS50943">
    <property type="entry name" value="HTH_CROC1"/>
    <property type="match status" value="1"/>
</dbReference>
<feature type="domain" description="HTH cro/C1-type" evidence="1">
    <location>
        <begin position="12"/>
        <end position="66"/>
    </location>
</feature>
<dbReference type="RefSeq" id="WP_168068116.1">
    <property type="nucleotide sequence ID" value="NZ_JAATJC010000001.1"/>
</dbReference>
<dbReference type="EMBL" id="JAATJC010000001">
    <property type="protein sequence ID" value="NJC05420.1"/>
    <property type="molecule type" value="Genomic_DNA"/>
</dbReference>
<evidence type="ECO:0000313" key="3">
    <source>
        <dbReference type="Proteomes" id="UP000558192"/>
    </source>
</evidence>